<evidence type="ECO:0000313" key="3">
    <source>
        <dbReference type="Proteomes" id="UP001530293"/>
    </source>
</evidence>
<comment type="caution">
    <text evidence="2">The sequence shown here is derived from an EMBL/GenBank/DDBJ whole genome shotgun (WGS) entry which is preliminary data.</text>
</comment>
<reference evidence="2 3" key="1">
    <citation type="submission" date="2024-10" db="EMBL/GenBank/DDBJ databases">
        <title>Updated reference genomes for cyclostephanoid diatoms.</title>
        <authorList>
            <person name="Roberts W.R."/>
            <person name="Alverson A.J."/>
        </authorList>
    </citation>
    <scope>NUCLEOTIDE SEQUENCE [LARGE SCALE GENOMIC DNA]</scope>
    <source>
        <strain evidence="2 3">AJA232-27</strain>
    </source>
</reference>
<keyword evidence="3" id="KW-1185">Reference proteome</keyword>
<protein>
    <submittedName>
        <fullName evidence="2">Uncharacterized protein</fullName>
    </submittedName>
</protein>
<dbReference type="EMBL" id="JALLBG020000194">
    <property type="protein sequence ID" value="KAL3760059.1"/>
    <property type="molecule type" value="Genomic_DNA"/>
</dbReference>
<feature type="region of interest" description="Disordered" evidence="1">
    <location>
        <begin position="618"/>
        <end position="640"/>
    </location>
</feature>
<feature type="region of interest" description="Disordered" evidence="1">
    <location>
        <begin position="289"/>
        <end position="379"/>
    </location>
</feature>
<feature type="compositionally biased region" description="Pro residues" evidence="1">
    <location>
        <begin position="337"/>
        <end position="348"/>
    </location>
</feature>
<dbReference type="Gene3D" id="2.60.120.920">
    <property type="match status" value="1"/>
</dbReference>
<dbReference type="AlphaFoldDB" id="A0ABD3M7N9"/>
<name>A0ABD3M7N9_9STRA</name>
<feature type="region of interest" description="Disordered" evidence="1">
    <location>
        <begin position="442"/>
        <end position="465"/>
    </location>
</feature>
<gene>
    <name evidence="2" type="ORF">ACHAWU_006607</name>
</gene>
<dbReference type="InterPro" id="IPR043136">
    <property type="entry name" value="B30.2/SPRY_sf"/>
</dbReference>
<feature type="compositionally biased region" description="Low complexity" evidence="1">
    <location>
        <begin position="21"/>
        <end position="35"/>
    </location>
</feature>
<feature type="region of interest" description="Disordered" evidence="1">
    <location>
        <begin position="112"/>
        <end position="131"/>
    </location>
</feature>
<evidence type="ECO:0000256" key="1">
    <source>
        <dbReference type="SAM" id="MobiDB-lite"/>
    </source>
</evidence>
<accession>A0ABD3M7N9</accession>
<feature type="compositionally biased region" description="Polar residues" evidence="1">
    <location>
        <begin position="454"/>
        <end position="465"/>
    </location>
</feature>
<feature type="compositionally biased region" description="Low complexity" evidence="1">
    <location>
        <begin position="750"/>
        <end position="761"/>
    </location>
</feature>
<feature type="compositionally biased region" description="Basic residues" evidence="1">
    <location>
        <begin position="631"/>
        <end position="640"/>
    </location>
</feature>
<feature type="region of interest" description="Disordered" evidence="1">
    <location>
        <begin position="709"/>
        <end position="769"/>
    </location>
</feature>
<feature type="compositionally biased region" description="Low complexity" evidence="1">
    <location>
        <begin position="306"/>
        <end position="317"/>
    </location>
</feature>
<evidence type="ECO:0000313" key="2">
    <source>
        <dbReference type="EMBL" id="KAL3760059.1"/>
    </source>
</evidence>
<feature type="region of interest" description="Disordered" evidence="1">
    <location>
        <begin position="21"/>
        <end position="43"/>
    </location>
</feature>
<feature type="compositionally biased region" description="Pro residues" evidence="1">
    <location>
        <begin position="293"/>
        <end position="305"/>
    </location>
</feature>
<organism evidence="2 3">
    <name type="scientific">Discostella pseudostelligera</name>
    <dbReference type="NCBI Taxonomy" id="259834"/>
    <lineage>
        <taxon>Eukaryota</taxon>
        <taxon>Sar</taxon>
        <taxon>Stramenopiles</taxon>
        <taxon>Ochrophyta</taxon>
        <taxon>Bacillariophyta</taxon>
        <taxon>Coscinodiscophyceae</taxon>
        <taxon>Thalassiosirophycidae</taxon>
        <taxon>Stephanodiscales</taxon>
        <taxon>Stephanodiscaceae</taxon>
        <taxon>Discostella</taxon>
    </lineage>
</organism>
<proteinExistence type="predicted"/>
<feature type="compositionally biased region" description="Basic residues" evidence="1">
    <location>
        <begin position="718"/>
        <end position="727"/>
    </location>
</feature>
<dbReference type="Proteomes" id="UP001530293">
    <property type="component" value="Unassembled WGS sequence"/>
</dbReference>
<sequence length="1096" mass="117751">MSGANNNNNFDIVVGDVDVDGDVGNHQHLQQQQQQLHHHHHPSPEYVNITNIDDDAAILISPAPPSSVVILHSIASYLSLGDAMSMSVAAAAATTTASSGLANSWGGGGIMGFQTPSPTRSGGILRSAASAPMHRQTTIDTAAATSTIAPCHSFDHHHHNRHSLANNTLLLLSPEEMEEDEDEDECMAEIIASASASAVGGDGDFNANNSFWGRRMDQRGENHNNIHVQNNHDNDNDDDGLILGVGEEDYEENEEDWFVGGGIRGMLSSPIIPDEDSQSAQQLPLQRPYALQTPPPSLPTPPPPARAVAVAASWTPAGQATGECENDNNCAVRYSPPHQPLPPPPPPSSSNSSYPQKSHHHHPHYDIHLQKRQQRQRKQLLQNKLAAAVFSHPHPLRQYCLDAYATALGLSAERRRRRMMMMMMARSPGGTEMAVSSSSLQGIEGRDDGETARLPTSQQGTRSSNTITATSNTMTISPASYFAPSQQQGPPLIHILLTAVIYDNIPLSIILELLESTCDLSISTLWATGHITTSTMEHIFSSIWNIASHILNILSKFNPFHVLEFILNAQRRAMGKTGDVLVSGIQSVATGVGSVSNAALNRLSRSGLALAGGVVGSRSSSHHVGEGGGVGHHHHHHHHRAGGVVVGDKILDSKLFHRLQKMESVSRLVAYSERVGEEAFSAHAKKRAQRMMHYTVSFRPFTATIVAGGGNGATGGSGKKKSGKMKHSVSFERSVCGGTTPDDRDGDNGSVSSESINSSGSLFMRTPTSFPPTPTSRLYYFERGSQFTENVIFLARDQLRVERGVIDQNLQTRAMAKALIDGSRLAVFDATCVGYGIVLSCGQHIATKVGNELYSSARSMIPVMRNTYVYFEISVSPSMIRNDPNSSGMHPVVDTATLLVGLSTLEMPLDTLVGAYPGTVGLCSSGQILQSGQWRSLSNTEDSCFGSSSTVGCLVYLDDSSAYETSDGPHVTVDVTFNINGVIVPPYSSSSNDATTSSSAMQEGSSDGCIEPTLSLIAPKAYELFPTVTLHSSRTSVMCRFNSEDLLATSRTEIGAQPGVVVYAVDGSVILDESEEDEFMESSSRCSDFRYSHVSL</sequence>